<organism evidence="2 3">
    <name type="scientific">Dacryopinax primogenitus (strain DJM 731)</name>
    <name type="common">Brown rot fungus</name>
    <dbReference type="NCBI Taxonomy" id="1858805"/>
    <lineage>
        <taxon>Eukaryota</taxon>
        <taxon>Fungi</taxon>
        <taxon>Dikarya</taxon>
        <taxon>Basidiomycota</taxon>
        <taxon>Agaricomycotina</taxon>
        <taxon>Dacrymycetes</taxon>
        <taxon>Dacrymycetales</taxon>
        <taxon>Dacrymycetaceae</taxon>
        <taxon>Dacryopinax</taxon>
    </lineage>
</organism>
<evidence type="ECO:0000313" key="2">
    <source>
        <dbReference type="EMBL" id="EJT98817.1"/>
    </source>
</evidence>
<reference evidence="2 3" key="1">
    <citation type="journal article" date="2012" name="Science">
        <title>The Paleozoic origin of enzymatic lignin decomposition reconstructed from 31 fungal genomes.</title>
        <authorList>
            <person name="Floudas D."/>
            <person name="Binder M."/>
            <person name="Riley R."/>
            <person name="Barry K."/>
            <person name="Blanchette R.A."/>
            <person name="Henrissat B."/>
            <person name="Martinez A.T."/>
            <person name="Otillar R."/>
            <person name="Spatafora J.W."/>
            <person name="Yadav J.S."/>
            <person name="Aerts A."/>
            <person name="Benoit I."/>
            <person name="Boyd A."/>
            <person name="Carlson A."/>
            <person name="Copeland A."/>
            <person name="Coutinho P.M."/>
            <person name="de Vries R.P."/>
            <person name="Ferreira P."/>
            <person name="Findley K."/>
            <person name="Foster B."/>
            <person name="Gaskell J."/>
            <person name="Glotzer D."/>
            <person name="Gorecki P."/>
            <person name="Heitman J."/>
            <person name="Hesse C."/>
            <person name="Hori C."/>
            <person name="Igarashi K."/>
            <person name="Jurgens J.A."/>
            <person name="Kallen N."/>
            <person name="Kersten P."/>
            <person name="Kohler A."/>
            <person name="Kuees U."/>
            <person name="Kumar T.K.A."/>
            <person name="Kuo A."/>
            <person name="LaButti K."/>
            <person name="Larrondo L.F."/>
            <person name="Lindquist E."/>
            <person name="Ling A."/>
            <person name="Lombard V."/>
            <person name="Lucas S."/>
            <person name="Lundell T."/>
            <person name="Martin R."/>
            <person name="McLaughlin D.J."/>
            <person name="Morgenstern I."/>
            <person name="Morin E."/>
            <person name="Murat C."/>
            <person name="Nagy L.G."/>
            <person name="Nolan M."/>
            <person name="Ohm R.A."/>
            <person name="Patyshakuliyeva A."/>
            <person name="Rokas A."/>
            <person name="Ruiz-Duenas F.J."/>
            <person name="Sabat G."/>
            <person name="Salamov A."/>
            <person name="Samejima M."/>
            <person name="Schmutz J."/>
            <person name="Slot J.C."/>
            <person name="St John F."/>
            <person name="Stenlid J."/>
            <person name="Sun H."/>
            <person name="Sun S."/>
            <person name="Syed K."/>
            <person name="Tsang A."/>
            <person name="Wiebenga A."/>
            <person name="Young D."/>
            <person name="Pisabarro A."/>
            <person name="Eastwood D.C."/>
            <person name="Martin F."/>
            <person name="Cullen D."/>
            <person name="Grigoriev I.V."/>
            <person name="Hibbett D.S."/>
        </authorList>
    </citation>
    <scope>NUCLEOTIDE SEQUENCE [LARGE SCALE GENOMIC DNA]</scope>
    <source>
        <strain evidence="2 3">DJM-731 SS1</strain>
    </source>
</reference>
<dbReference type="PANTHER" id="PTHR39214:SF1">
    <property type="entry name" value="MICROBODY (PEROXISOME) BIOGENESIS PROTEIN PEROXIN 8 (EUROFUNG)"/>
    <property type="match status" value="1"/>
</dbReference>
<accession>M5G4Y9</accession>
<proteinExistence type="predicted"/>
<evidence type="ECO:0000256" key="1">
    <source>
        <dbReference type="SAM" id="MobiDB-lite"/>
    </source>
</evidence>
<feature type="compositionally biased region" description="Basic and acidic residues" evidence="1">
    <location>
        <begin position="475"/>
        <end position="494"/>
    </location>
</feature>
<evidence type="ECO:0000313" key="3">
    <source>
        <dbReference type="Proteomes" id="UP000030653"/>
    </source>
</evidence>
<sequence>MANDIRIQYAPLLALPRNQRLPSITATVCSLPQTRTRVEVLAFLYLQLRAHAREGSGRDASAVQALFLRECSAFLAQNEAAVSHIQFEAEDTHLLTPTIVSMSAALLQLQAHNLSLLPSLPSHLLLAISHSLNDPSALPLFTRLLATIPLSPSHAAPLLLLLSYISSLPSSPLLLLTSTSLSLSLLTSLLTHPHANSPALTSQILQHLSHFARVIWEEYAGVAGGFPQLLRVFYGCADVLSTSPPEAESCLRALIAQLKQAPTPSNASQEAYLFTLAETLLPILSPSLVYTNLLPLCIPALDNPAEKGAFEASHSLFLVILAMPKKGQAQMESTLNVQETVPYYISCLLKHLAETHLSPVQFRLAYTSLVQTCASLPPSLPSPSVSSLSNEGPTTTPEGKALAWFCVQQLLSALRDLTFLPKRELDYEYENEKVSALRETLVALVPVVPPSLLPHTLEGVEVYVLRPLRHPTHPTHAEQEQQEQEQKQERSPSDRQVLKTLFAVIRAVGEESRGEALGWFLGVVQRLGLGEEKEEVRARM</sequence>
<dbReference type="InterPro" id="IPR055334">
    <property type="entry name" value="PEX8-like"/>
</dbReference>
<dbReference type="RefSeq" id="XP_040625715.1">
    <property type="nucleotide sequence ID" value="XM_040769107.1"/>
</dbReference>
<dbReference type="OrthoDB" id="2357318at2759"/>
<dbReference type="AlphaFoldDB" id="M5G4Y9"/>
<dbReference type="GeneID" id="63684169"/>
<keyword evidence="3" id="KW-1185">Reference proteome</keyword>
<dbReference type="Proteomes" id="UP000030653">
    <property type="component" value="Unassembled WGS sequence"/>
</dbReference>
<dbReference type="STRING" id="1858805.M5G4Y9"/>
<name>M5G4Y9_DACPD</name>
<dbReference type="EMBL" id="JH795872">
    <property type="protein sequence ID" value="EJT98817.1"/>
    <property type="molecule type" value="Genomic_DNA"/>
</dbReference>
<feature type="region of interest" description="Disordered" evidence="1">
    <location>
        <begin position="473"/>
        <end position="494"/>
    </location>
</feature>
<dbReference type="PANTHER" id="PTHR39214">
    <property type="entry name" value="MICROBODY (PEROXISOME) BIOGENESIS PROTEIN PEROXIN 8 (EUROFUNG)"/>
    <property type="match status" value="1"/>
</dbReference>
<dbReference type="HOGENOM" id="CLU_504343_0_0_1"/>
<protein>
    <submittedName>
        <fullName evidence="2">Uncharacterized protein</fullName>
    </submittedName>
</protein>
<gene>
    <name evidence="2" type="ORF">DACRYDRAFT_110706</name>
</gene>